<evidence type="ECO:0000256" key="1">
    <source>
        <dbReference type="SAM" id="MobiDB-lite"/>
    </source>
</evidence>
<dbReference type="RefSeq" id="WP_086992127.1">
    <property type="nucleotide sequence ID" value="NZ_FUHU01000036.1"/>
</dbReference>
<dbReference type="AlphaFoldDB" id="A0A1R4G3S9"/>
<name>A0A1R4G3S9_9MICO</name>
<reference evidence="2 3" key="1">
    <citation type="submission" date="2017-02" db="EMBL/GenBank/DDBJ databases">
        <authorList>
            <person name="Peterson S.W."/>
        </authorList>
    </citation>
    <scope>NUCLEOTIDE SEQUENCE [LARGE SCALE GENOMIC DNA]</scope>
    <source>
        <strain evidence="2 3">LMG 22410</strain>
    </source>
</reference>
<gene>
    <name evidence="2" type="ORF">CZ674_08570</name>
</gene>
<organism evidence="2 3">
    <name type="scientific">Agrococcus casei LMG 22410</name>
    <dbReference type="NCBI Taxonomy" id="1255656"/>
    <lineage>
        <taxon>Bacteria</taxon>
        <taxon>Bacillati</taxon>
        <taxon>Actinomycetota</taxon>
        <taxon>Actinomycetes</taxon>
        <taxon>Micrococcales</taxon>
        <taxon>Microbacteriaceae</taxon>
        <taxon>Agrococcus</taxon>
    </lineage>
</organism>
<dbReference type="OrthoDB" id="3535759at2"/>
<evidence type="ECO:0000313" key="3">
    <source>
        <dbReference type="Proteomes" id="UP000195787"/>
    </source>
</evidence>
<protein>
    <recommendedName>
        <fullName evidence="4">DUF4913 domain-containing protein</fullName>
    </recommendedName>
</protein>
<sequence length="207" mass="23363">MVDELSDTGLSGSGDVDPGEMAEDEFDESYDPDPDTPGTQGEDQSGPPGPVNWNLLTADAAEEEWLALNEWVHWLRHTYGLPVAVIPPFWHRHPGLVWELSALHIHWLCAIHPEAKGSAMLVWHRDFTEAQERLRHWTAACGTRLTTDRPTRRIAWPGEPDTDPIEDTVIPNREEDFVEYMHADVEARRRAEDQFIAGLVLSTGEVP</sequence>
<proteinExistence type="predicted"/>
<feature type="region of interest" description="Disordered" evidence="1">
    <location>
        <begin position="1"/>
        <end position="53"/>
    </location>
</feature>
<evidence type="ECO:0000313" key="2">
    <source>
        <dbReference type="EMBL" id="SJM62806.1"/>
    </source>
</evidence>
<feature type="compositionally biased region" description="Acidic residues" evidence="1">
    <location>
        <begin position="17"/>
        <end position="34"/>
    </location>
</feature>
<dbReference type="Proteomes" id="UP000195787">
    <property type="component" value="Unassembled WGS sequence"/>
</dbReference>
<accession>A0A1R4G3S9</accession>
<dbReference type="GeneID" id="303173265"/>
<evidence type="ECO:0008006" key="4">
    <source>
        <dbReference type="Google" id="ProtNLM"/>
    </source>
</evidence>
<dbReference type="EMBL" id="FUHU01000036">
    <property type="protein sequence ID" value="SJM62806.1"/>
    <property type="molecule type" value="Genomic_DNA"/>
</dbReference>
<keyword evidence="3" id="KW-1185">Reference proteome</keyword>